<evidence type="ECO:0000313" key="3">
    <source>
        <dbReference type="Proteomes" id="UP001596043"/>
    </source>
</evidence>
<keyword evidence="3" id="KW-1185">Reference proteome</keyword>
<evidence type="ECO:0008006" key="4">
    <source>
        <dbReference type="Google" id="ProtNLM"/>
    </source>
</evidence>
<dbReference type="Proteomes" id="UP001596043">
    <property type="component" value="Unassembled WGS sequence"/>
</dbReference>
<gene>
    <name evidence="2" type="ORF">ACFO3O_07455</name>
</gene>
<keyword evidence="1" id="KW-0732">Signal</keyword>
<dbReference type="RefSeq" id="WP_379977964.1">
    <property type="nucleotide sequence ID" value="NZ_JBHSFV010000003.1"/>
</dbReference>
<sequence length="368" mass="42493">MRTIIYTFCFLFLPFTILAQEDTASQEEDLPEIYFMKAPEGQLYINNEIFYTMMLPGEDLQYMDNGSIKINDYIINIINADYDTAAYHNGKGIEEEKAVLTPFKTAEVDNMKKALEEEVVSSEEFFTNEDGKLFYLFNYEIPTSKVNTNEDYLVKIYILCFITNDKVSTTSFPLFSSENEEDKLTYIKKVAESVDIYPAAISMPFLKQRVTHTSEDPISVDFESANFTFTVPDYLNVITSQRETQWYASFPDVANIKNAVVINITKKENYDSFEAFNDEVMPRGKIGDSDGRSTLLLKEKLPNVGAINGESYRTQYMLTNMRMYHSKKVSFETKNYYGIILFNATTETYVDNIDRFDAFLEGFEITKE</sequence>
<feature type="chain" id="PRO_5047225053" description="DUF1795 domain-containing protein" evidence="1">
    <location>
        <begin position="20"/>
        <end position="368"/>
    </location>
</feature>
<evidence type="ECO:0000256" key="1">
    <source>
        <dbReference type="SAM" id="SignalP"/>
    </source>
</evidence>
<name>A0ABV9HW51_9FLAO</name>
<proteinExistence type="predicted"/>
<reference evidence="3" key="1">
    <citation type="journal article" date="2019" name="Int. J. Syst. Evol. Microbiol.">
        <title>The Global Catalogue of Microorganisms (GCM) 10K type strain sequencing project: providing services to taxonomists for standard genome sequencing and annotation.</title>
        <authorList>
            <consortium name="The Broad Institute Genomics Platform"/>
            <consortium name="The Broad Institute Genome Sequencing Center for Infectious Disease"/>
            <person name="Wu L."/>
            <person name="Ma J."/>
        </authorList>
    </citation>
    <scope>NUCLEOTIDE SEQUENCE [LARGE SCALE GENOMIC DNA]</scope>
    <source>
        <strain evidence="3">YJ-61-S</strain>
    </source>
</reference>
<comment type="caution">
    <text evidence="2">The sequence shown here is derived from an EMBL/GenBank/DDBJ whole genome shotgun (WGS) entry which is preliminary data.</text>
</comment>
<organism evidence="2 3">
    <name type="scientific">Dokdonia ponticola</name>
    <dbReference type="NCBI Taxonomy" id="2041041"/>
    <lineage>
        <taxon>Bacteria</taxon>
        <taxon>Pseudomonadati</taxon>
        <taxon>Bacteroidota</taxon>
        <taxon>Flavobacteriia</taxon>
        <taxon>Flavobacteriales</taxon>
        <taxon>Flavobacteriaceae</taxon>
        <taxon>Dokdonia</taxon>
    </lineage>
</organism>
<feature type="signal peptide" evidence="1">
    <location>
        <begin position="1"/>
        <end position="19"/>
    </location>
</feature>
<evidence type="ECO:0000313" key="2">
    <source>
        <dbReference type="EMBL" id="MFC4633738.1"/>
    </source>
</evidence>
<accession>A0ABV9HW51</accession>
<protein>
    <recommendedName>
        <fullName evidence="4">DUF1795 domain-containing protein</fullName>
    </recommendedName>
</protein>
<dbReference type="EMBL" id="JBHSFV010000003">
    <property type="protein sequence ID" value="MFC4633738.1"/>
    <property type="molecule type" value="Genomic_DNA"/>
</dbReference>